<evidence type="ECO:0000313" key="2">
    <source>
        <dbReference type="EMBL" id="MBH8576645.1"/>
    </source>
</evidence>
<dbReference type="EMBL" id="JAECZA010000235">
    <property type="protein sequence ID" value="MBH8576645.1"/>
    <property type="molecule type" value="Genomic_DNA"/>
</dbReference>
<name>A0A8J7I5Y8_9NOST</name>
<dbReference type="Proteomes" id="UP000662314">
    <property type="component" value="Unassembled WGS sequence"/>
</dbReference>
<dbReference type="InterPro" id="IPR044862">
    <property type="entry name" value="Pro_4_hyd_alph_FE2OG_OXY"/>
</dbReference>
<dbReference type="Pfam" id="PF13640">
    <property type="entry name" value="2OG-FeII_Oxy_3"/>
    <property type="match status" value="1"/>
</dbReference>
<proteinExistence type="predicted"/>
<organism evidence="2 3">
    <name type="scientific">Dendronalium phyllosphericum CENA369</name>
    <dbReference type="NCBI Taxonomy" id="1725256"/>
    <lineage>
        <taxon>Bacteria</taxon>
        <taxon>Bacillati</taxon>
        <taxon>Cyanobacteriota</taxon>
        <taxon>Cyanophyceae</taxon>
        <taxon>Nostocales</taxon>
        <taxon>Nostocaceae</taxon>
        <taxon>Dendronalium</taxon>
        <taxon>Dendronalium phyllosphericum</taxon>
    </lineage>
</organism>
<keyword evidence="3" id="KW-1185">Reference proteome</keyword>
<dbReference type="RefSeq" id="WP_214435376.1">
    <property type="nucleotide sequence ID" value="NZ_CAWPUQ010000163.1"/>
</dbReference>
<protein>
    <submittedName>
        <fullName evidence="2">2OG-Fe(II) oxygenase</fullName>
    </submittedName>
</protein>
<evidence type="ECO:0000259" key="1">
    <source>
        <dbReference type="Pfam" id="PF13640"/>
    </source>
</evidence>
<dbReference type="AlphaFoldDB" id="A0A8J7I5Y8"/>
<comment type="caution">
    <text evidence="2">The sequence shown here is derived from an EMBL/GenBank/DDBJ whole genome shotgun (WGS) entry which is preliminary data.</text>
</comment>
<feature type="domain" description="Prolyl 4-hydroxylase alpha subunit Fe(2+) 2OG dioxygenase" evidence="1">
    <location>
        <begin position="126"/>
        <end position="205"/>
    </location>
</feature>
<evidence type="ECO:0000313" key="3">
    <source>
        <dbReference type="Proteomes" id="UP000662314"/>
    </source>
</evidence>
<accession>A0A8J7I5Y8</accession>
<dbReference type="Gene3D" id="2.60.120.620">
    <property type="entry name" value="q2cbj1_9rhob like domain"/>
    <property type="match status" value="1"/>
</dbReference>
<gene>
    <name evidence="2" type="ORF">I8752_27380</name>
</gene>
<sequence>MLNLDAICNGVIQKHPYHWIFFDNLIPKPQLVELFNSFPYNKFPQRPGGLILDQGAEVVTNAEKFFNAAKNEFYIYPLPNLNSLWQTLVDELISPAYREAVTKLTGLNLEHYLIRIYLSQIDSTANKNLAPHKDSWFVNNKDSGMALSHLFYFSKDWDINWGGSLQILENEHRESVVKEIPPQLGNSVLFLCEHNAWHVVSPISPNAVQPRQHLMVRFYDRQIYTKYLKGE</sequence>
<reference evidence="2 3" key="1">
    <citation type="journal article" date="2021" name="Int. J. Syst. Evol. Microbiol.">
        <title>Amazonocrinis nigriterrae gen. nov., sp. nov., Atlanticothrix silvestris gen. nov., sp. nov. and Dendronalium phyllosphericum gen. nov., sp. nov., nostocacean cyanobacteria from Brazilian environments.</title>
        <authorList>
            <person name="Alvarenga D.O."/>
            <person name="Andreote A.P.D."/>
            <person name="Branco L.H.Z."/>
            <person name="Delbaje E."/>
            <person name="Cruz R.B."/>
            <person name="Varani A.M."/>
            <person name="Fiore M.F."/>
        </authorList>
    </citation>
    <scope>NUCLEOTIDE SEQUENCE [LARGE SCALE GENOMIC DNA]</scope>
    <source>
        <strain evidence="2 3">CENA369</strain>
    </source>
</reference>